<dbReference type="PANTHER" id="PTHR47122:SF4">
    <property type="entry name" value="TRF-LIKE 3"/>
    <property type="match status" value="1"/>
</dbReference>
<dbReference type="GO" id="GO:0003677">
    <property type="term" value="F:DNA binding"/>
    <property type="evidence" value="ECO:0007669"/>
    <property type="project" value="UniProtKB-KW"/>
</dbReference>
<evidence type="ECO:0000313" key="5">
    <source>
        <dbReference type="EMBL" id="RLN10001.1"/>
    </source>
</evidence>
<dbReference type="AlphaFoldDB" id="A0A3L6RW43"/>
<dbReference type="PROSITE" id="PS50090">
    <property type="entry name" value="MYB_LIKE"/>
    <property type="match status" value="1"/>
</dbReference>
<dbReference type="PROSITE" id="PS51294">
    <property type="entry name" value="HTH_MYB"/>
    <property type="match status" value="1"/>
</dbReference>
<feature type="region of interest" description="Disordered" evidence="2">
    <location>
        <begin position="106"/>
        <end position="126"/>
    </location>
</feature>
<evidence type="ECO:0000256" key="2">
    <source>
        <dbReference type="SAM" id="MobiDB-lite"/>
    </source>
</evidence>
<feature type="domain" description="Myb-like" evidence="3">
    <location>
        <begin position="512"/>
        <end position="559"/>
    </location>
</feature>
<dbReference type="Pfam" id="PF00249">
    <property type="entry name" value="Myb_DNA-binding"/>
    <property type="match status" value="1"/>
</dbReference>
<dbReference type="CDD" id="cd11660">
    <property type="entry name" value="SANT_TRF"/>
    <property type="match status" value="1"/>
</dbReference>
<feature type="region of interest" description="Disordered" evidence="2">
    <location>
        <begin position="173"/>
        <end position="194"/>
    </location>
</feature>
<feature type="region of interest" description="Disordered" evidence="2">
    <location>
        <begin position="1"/>
        <end position="23"/>
    </location>
</feature>
<accession>A0A3L6RW43</accession>
<dbReference type="SUPFAM" id="SSF46689">
    <property type="entry name" value="Homeodomain-like"/>
    <property type="match status" value="1"/>
</dbReference>
<reference evidence="6" key="1">
    <citation type="journal article" date="2019" name="Nat. Commun.">
        <title>The genome of broomcorn millet.</title>
        <authorList>
            <person name="Zou C."/>
            <person name="Miki D."/>
            <person name="Li D."/>
            <person name="Tang Q."/>
            <person name="Xiao L."/>
            <person name="Rajput S."/>
            <person name="Deng P."/>
            <person name="Jia W."/>
            <person name="Huang R."/>
            <person name="Zhang M."/>
            <person name="Sun Y."/>
            <person name="Hu J."/>
            <person name="Fu X."/>
            <person name="Schnable P.S."/>
            <person name="Li F."/>
            <person name="Zhang H."/>
            <person name="Feng B."/>
            <person name="Zhu X."/>
            <person name="Liu R."/>
            <person name="Schnable J.C."/>
            <person name="Zhu J.-K."/>
            <person name="Zhang H."/>
        </authorList>
    </citation>
    <scope>NUCLEOTIDE SEQUENCE [LARGE SCALE GENOMIC DNA]</scope>
</reference>
<proteinExistence type="predicted"/>
<gene>
    <name evidence="5" type="ORF">C2845_PM11G24130</name>
</gene>
<keyword evidence="6" id="KW-1185">Reference proteome</keyword>
<feature type="compositionally biased region" description="Low complexity" evidence="2">
    <location>
        <begin position="114"/>
        <end position="125"/>
    </location>
</feature>
<feature type="compositionally biased region" description="Basic and acidic residues" evidence="2">
    <location>
        <begin position="173"/>
        <end position="182"/>
    </location>
</feature>
<dbReference type="InterPro" id="IPR009057">
    <property type="entry name" value="Homeodomain-like_sf"/>
</dbReference>
<dbReference type="InterPro" id="IPR001005">
    <property type="entry name" value="SANT/Myb"/>
</dbReference>
<feature type="compositionally biased region" description="Basic and acidic residues" evidence="2">
    <location>
        <begin position="13"/>
        <end position="23"/>
    </location>
</feature>
<dbReference type="OrthoDB" id="608866at2759"/>
<organism evidence="5 6">
    <name type="scientific">Panicum miliaceum</name>
    <name type="common">Proso millet</name>
    <name type="synonym">Broomcorn millet</name>
    <dbReference type="NCBI Taxonomy" id="4540"/>
    <lineage>
        <taxon>Eukaryota</taxon>
        <taxon>Viridiplantae</taxon>
        <taxon>Streptophyta</taxon>
        <taxon>Embryophyta</taxon>
        <taxon>Tracheophyta</taxon>
        <taxon>Spermatophyta</taxon>
        <taxon>Magnoliopsida</taxon>
        <taxon>Liliopsida</taxon>
        <taxon>Poales</taxon>
        <taxon>Poaceae</taxon>
        <taxon>PACMAD clade</taxon>
        <taxon>Panicoideae</taxon>
        <taxon>Panicodae</taxon>
        <taxon>Paniceae</taxon>
        <taxon>Panicinae</taxon>
        <taxon>Panicum</taxon>
        <taxon>Panicum sect. Panicum</taxon>
    </lineage>
</organism>
<protein>
    <submittedName>
        <fullName evidence="5">Uncharacterized protein</fullName>
    </submittedName>
</protein>
<evidence type="ECO:0000256" key="1">
    <source>
        <dbReference type="ARBA" id="ARBA00023125"/>
    </source>
</evidence>
<dbReference type="PANTHER" id="PTHR47122">
    <property type="entry name" value="MYB-LIKE DNA-BINDING DOMAIN CONTAINING PROTEIN, EXPRESSED"/>
    <property type="match status" value="1"/>
</dbReference>
<dbReference type="EMBL" id="PQIB02000007">
    <property type="protein sequence ID" value="RLN10001.1"/>
    <property type="molecule type" value="Genomic_DNA"/>
</dbReference>
<name>A0A3L6RW43_PANMI</name>
<dbReference type="SMART" id="SM00717">
    <property type="entry name" value="SANT"/>
    <property type="match status" value="1"/>
</dbReference>
<evidence type="ECO:0000313" key="6">
    <source>
        <dbReference type="Proteomes" id="UP000275267"/>
    </source>
</evidence>
<evidence type="ECO:0000259" key="4">
    <source>
        <dbReference type="PROSITE" id="PS51294"/>
    </source>
</evidence>
<dbReference type="STRING" id="4540.A0A3L6RW43"/>
<comment type="caution">
    <text evidence="5">The sequence shown here is derived from an EMBL/GenBank/DDBJ whole genome shotgun (WGS) entry which is preliminary data.</text>
</comment>
<dbReference type="Proteomes" id="UP000275267">
    <property type="component" value="Unassembled WGS sequence"/>
</dbReference>
<evidence type="ECO:0000259" key="3">
    <source>
        <dbReference type="PROSITE" id="PS50090"/>
    </source>
</evidence>
<keyword evidence="1" id="KW-0238">DNA-binding</keyword>
<dbReference type="Gene3D" id="1.10.246.220">
    <property type="match status" value="1"/>
</dbReference>
<sequence>MEVGDSHGAVVNKSEENDFEKKGSSNPVVYQLVRVEGDGTLVPATEDDVLQFKHFLHDEKVDLPSIEDVGHVEEFFSNDCILLKKSDLEDGSSKLKTIELRTQESGADLEENRLPSMDDSLSPPSKCSVVHGQQPDKFLTEQGDNNIAQQDHASTEATESTVLNDSCNAEKDKADACSRPVDDTSTEPSVSGVNSSVPDFSILRGEVRLDDLTIRELQEAFRATFGRQTTVKDKIWLKRRITMGLTNSCDVPSSGCVVKDYKIVGKDAKQDMPNTGEIPKIGLQATSLVRDQVIFPGNEGDSPSSYYYHSEDQQGSSKRFKRVPIHNDEPQVILAEQSTNKRTRKPTKRYIEELSDIETHDSTGKLFSPAKRTARDEVLLKPRVAHFHEVESLGTTYPTRKDTLGGFSVHVPYVSRMRRGRPRKDFISFVDKEPFVEHNGIQTAVGRMLAKEREEGNHVRKASEVPLTVNSGRGHIEAVDRKRVQNLQPNVYNAASKPKIKRGLTRKHHRAWTLCEVMKLVDGVARFGAGKWSEIRKLYFSSYSYRTSVDLKDKWRNLIRATQTQLPAQKDGVCPRKINPSIIPIPPSILLRVKELNELQSQGGGFTAPVKFSGQNSKVVQEKGSGSAVAVKQAPFTNVFRPQAYVRDASGQETIKLKATQSLSANANLAGKSEVGEQILGRHGYSIA</sequence>
<dbReference type="InterPro" id="IPR017930">
    <property type="entry name" value="Myb_dom"/>
</dbReference>
<feature type="domain" description="HTH myb-type" evidence="4">
    <location>
        <begin position="506"/>
        <end position="563"/>
    </location>
</feature>